<evidence type="ECO:0000256" key="9">
    <source>
        <dbReference type="SAM" id="MobiDB-lite"/>
    </source>
</evidence>
<feature type="compositionally biased region" description="Polar residues" evidence="9">
    <location>
        <begin position="65"/>
        <end position="81"/>
    </location>
</feature>
<dbReference type="PANTHER" id="PTHR23168">
    <property type="entry name" value="MITOTIC SPINDLE ASSEMBLY CHECKPOINT PROTEIN MAD1 MITOTIC ARREST DEFICIENT-LIKE PROTEIN 1"/>
    <property type="match status" value="1"/>
</dbReference>
<feature type="coiled-coil region" evidence="8">
    <location>
        <begin position="156"/>
        <end position="278"/>
    </location>
</feature>
<comment type="similarity">
    <text evidence="2">Belongs to the MAD1 family.</text>
</comment>
<evidence type="ECO:0000256" key="3">
    <source>
        <dbReference type="ARBA" id="ARBA00022019"/>
    </source>
</evidence>
<evidence type="ECO:0000256" key="1">
    <source>
        <dbReference type="ARBA" id="ARBA00004123"/>
    </source>
</evidence>
<evidence type="ECO:0000256" key="2">
    <source>
        <dbReference type="ARBA" id="ARBA00008029"/>
    </source>
</evidence>
<dbReference type="STRING" id="578459.A0A194SE33"/>
<proteinExistence type="inferred from homology"/>
<keyword evidence="6" id="KW-0539">Nucleus</keyword>
<dbReference type="GO" id="GO:0051315">
    <property type="term" value="P:attachment of mitotic spindle microtubules to kinetochore"/>
    <property type="evidence" value="ECO:0007669"/>
    <property type="project" value="TreeGrafter"/>
</dbReference>
<evidence type="ECO:0000313" key="10">
    <source>
        <dbReference type="EMBL" id="KPV77726.1"/>
    </source>
</evidence>
<keyword evidence="5" id="KW-0498">Mitosis</keyword>
<dbReference type="EMBL" id="KQ474074">
    <property type="protein sequence ID" value="KPV77726.1"/>
    <property type="molecule type" value="Genomic_DNA"/>
</dbReference>
<dbReference type="InterPro" id="IPR008672">
    <property type="entry name" value="Mad1"/>
</dbReference>
<reference evidence="10 11" key="1">
    <citation type="journal article" date="2015" name="Front. Microbiol.">
        <title>Genome sequence of the plant growth promoting endophytic yeast Rhodotorula graminis WP1.</title>
        <authorList>
            <person name="Firrincieli A."/>
            <person name="Otillar R."/>
            <person name="Salamov A."/>
            <person name="Schmutz J."/>
            <person name="Khan Z."/>
            <person name="Redman R.S."/>
            <person name="Fleck N.D."/>
            <person name="Lindquist E."/>
            <person name="Grigoriev I.V."/>
            <person name="Doty S.L."/>
        </authorList>
    </citation>
    <scope>NUCLEOTIDE SEQUENCE [LARGE SCALE GENOMIC DNA]</scope>
    <source>
        <strain evidence="10 11">WP1</strain>
    </source>
</reference>
<protein>
    <recommendedName>
        <fullName evidence="3">Spindle assembly checkpoint component MAD1</fullName>
    </recommendedName>
</protein>
<feature type="region of interest" description="Disordered" evidence="9">
    <location>
        <begin position="1"/>
        <end position="125"/>
    </location>
</feature>
<keyword evidence="4" id="KW-0132">Cell division</keyword>
<accession>A0A194SE33</accession>
<dbReference type="AlphaFoldDB" id="A0A194SE33"/>
<feature type="coiled-coil region" evidence="8">
    <location>
        <begin position="428"/>
        <end position="462"/>
    </location>
</feature>
<dbReference type="RefSeq" id="XP_018273775.1">
    <property type="nucleotide sequence ID" value="XM_018415898.1"/>
</dbReference>
<dbReference type="Pfam" id="PF05557">
    <property type="entry name" value="MAD"/>
    <property type="match status" value="1"/>
</dbReference>
<organism evidence="10 11">
    <name type="scientific">Rhodotorula graminis (strain WP1)</name>
    <dbReference type="NCBI Taxonomy" id="578459"/>
    <lineage>
        <taxon>Eukaryota</taxon>
        <taxon>Fungi</taxon>
        <taxon>Dikarya</taxon>
        <taxon>Basidiomycota</taxon>
        <taxon>Pucciniomycotina</taxon>
        <taxon>Microbotryomycetes</taxon>
        <taxon>Sporidiobolales</taxon>
        <taxon>Sporidiobolaceae</taxon>
        <taxon>Rhodotorula</taxon>
    </lineage>
</organism>
<dbReference type="Proteomes" id="UP000053890">
    <property type="component" value="Unassembled WGS sequence"/>
</dbReference>
<feature type="compositionally biased region" description="Polar residues" evidence="9">
    <location>
        <begin position="116"/>
        <end position="125"/>
    </location>
</feature>
<evidence type="ECO:0000256" key="5">
    <source>
        <dbReference type="ARBA" id="ARBA00022776"/>
    </source>
</evidence>
<dbReference type="SUPFAM" id="SSF75704">
    <property type="entry name" value="Mitotic arrest deficient-like 1, Mad1"/>
    <property type="match status" value="1"/>
</dbReference>
<evidence type="ECO:0000256" key="7">
    <source>
        <dbReference type="ARBA" id="ARBA00023306"/>
    </source>
</evidence>
<keyword evidence="8" id="KW-0175">Coiled coil</keyword>
<keyword evidence="11" id="KW-1185">Reference proteome</keyword>
<dbReference type="GO" id="GO:0000776">
    <property type="term" value="C:kinetochore"/>
    <property type="evidence" value="ECO:0007669"/>
    <property type="project" value="TreeGrafter"/>
</dbReference>
<dbReference type="PANTHER" id="PTHR23168:SF0">
    <property type="entry name" value="MITOTIC SPINDLE ASSEMBLY CHECKPOINT PROTEIN MAD1"/>
    <property type="match status" value="1"/>
</dbReference>
<evidence type="ECO:0000313" key="11">
    <source>
        <dbReference type="Proteomes" id="UP000053890"/>
    </source>
</evidence>
<name>A0A194SE33_RHOGW</name>
<keyword evidence="7" id="KW-0131">Cell cycle</keyword>
<dbReference type="GeneID" id="28976346"/>
<evidence type="ECO:0000256" key="4">
    <source>
        <dbReference type="ARBA" id="ARBA00022618"/>
    </source>
</evidence>
<evidence type="ECO:0000256" key="8">
    <source>
        <dbReference type="SAM" id="Coils"/>
    </source>
</evidence>
<evidence type="ECO:0000256" key="6">
    <source>
        <dbReference type="ARBA" id="ARBA00023242"/>
    </source>
</evidence>
<dbReference type="GO" id="GO:0007094">
    <property type="term" value="P:mitotic spindle assembly checkpoint signaling"/>
    <property type="evidence" value="ECO:0007669"/>
    <property type="project" value="InterPro"/>
</dbReference>
<dbReference type="Gene3D" id="6.10.250.90">
    <property type="match status" value="1"/>
</dbReference>
<gene>
    <name evidence="10" type="ORF">RHOBADRAFT_51542</name>
</gene>
<dbReference type="GO" id="GO:0051301">
    <property type="term" value="P:cell division"/>
    <property type="evidence" value="ECO:0007669"/>
    <property type="project" value="UniProtKB-KW"/>
</dbReference>
<comment type="subcellular location">
    <subcellularLocation>
        <location evidence="1">Nucleus</location>
    </subcellularLocation>
</comment>
<dbReference type="OrthoDB" id="331602at2759"/>
<feature type="compositionally biased region" description="Polar residues" evidence="9">
    <location>
        <begin position="16"/>
        <end position="36"/>
    </location>
</feature>
<dbReference type="OMA" id="YKLDFMP"/>
<dbReference type="Gene3D" id="3.30.457.60">
    <property type="match status" value="1"/>
</dbReference>
<dbReference type="GO" id="GO:0072686">
    <property type="term" value="C:mitotic spindle"/>
    <property type="evidence" value="ECO:0007669"/>
    <property type="project" value="TreeGrafter"/>
</dbReference>
<dbReference type="GO" id="GO:0005635">
    <property type="term" value="C:nuclear envelope"/>
    <property type="evidence" value="ECO:0007669"/>
    <property type="project" value="TreeGrafter"/>
</dbReference>
<feature type="coiled-coil region" evidence="8">
    <location>
        <begin position="562"/>
        <end position="603"/>
    </location>
</feature>
<sequence>MDRSGPRPPYELATPLVSSRTLSSARGQAPSTTGSSRLPLRRDYAAPTPATVGRTSTLLRRPSSGDLSSSYGLVPSTTSRLPTRRPSISGGSVLDTPGSARPESRVSGVKRRTSAADLQQESETASLKRQLARALAQAEEFKHASSRTALEASTAADKAAAQLAEYAARVDQLERHRAVLLAKEREAAERAQARESGEGDDKTRLEGEVRALRAEVGQLKDDNADLQEAFTDLEHAATQAVAKANDRQKRAELLEAEMLRLRTEADQYLEEASSEKKRRVAVEAELERERSRAKESDDSHVIREELHRQVTTLRTLEKENGKLQRRVETYERQHANVELLKETNRALEKKVKAAEALRALLSQHEVELEVLRREKADWAAFVKPDDTDTFSSPRKITKSLATVRIENATLRDRLNSHALEVERRDRIVGALEGRAAELEAALDEARRELERVKERARTDSAQGGLLRQEVAMLKRHLESYTTEEAIQHAGNYDAQKTARIAELEDLLDAHKCEVTTLTGQIAHWRGLVERYGGNTTEIVQLEAHEEAAHSAAQDKGQVGESLQEQLRLNEALQQELDEARNELAVMEQEIDALSVQVEQLEENQGIRGAYNPTTHKVLEFRDSPDRVEHAIRAATLERLEAENRALLVRLGDLERGAAGGGPSGQQLVPRESLVTAQAQIDKLKGDIQQKDTLLKRISQAVTEKTEAMRLAVQKLLGYQLAFLDSGRIRVTSVYAPFKDRSLAFDPWPGGPMPFRLVSAHNDPVMAIEEVRRSIGFWLDGRSSLPGFMASLTMTLWEESTRGQAGGVVFG</sequence>
<feature type="coiled-coil region" evidence="8">
    <location>
        <begin position="313"/>
        <end position="374"/>
    </location>
</feature>